<dbReference type="AlphaFoldDB" id="G8YPB7"/>
<dbReference type="GO" id="GO:0050660">
    <property type="term" value="F:flavin adenine dinucleotide binding"/>
    <property type="evidence" value="ECO:0007669"/>
    <property type="project" value="InterPro"/>
</dbReference>
<evidence type="ECO:0000256" key="4">
    <source>
        <dbReference type="ARBA" id="ARBA00023002"/>
    </source>
</evidence>
<evidence type="ECO:0000256" key="2">
    <source>
        <dbReference type="ARBA" id="ARBA00022630"/>
    </source>
</evidence>
<dbReference type="InParanoid" id="G8YPB7"/>
<dbReference type="GO" id="GO:0050661">
    <property type="term" value="F:NADP binding"/>
    <property type="evidence" value="ECO:0007669"/>
    <property type="project" value="InterPro"/>
</dbReference>
<accession>G8YPB7</accession>
<dbReference type="OMA" id="INELQWS"/>
<evidence type="ECO:0000256" key="3">
    <source>
        <dbReference type="ARBA" id="ARBA00022827"/>
    </source>
</evidence>
<proteinExistence type="inferred from homology"/>
<keyword evidence="2" id="KW-0285">Flavoprotein</keyword>
<reference evidence="5 6" key="1">
    <citation type="journal article" date="2012" name="G3 (Bethesda)">
        <title>Pichia sorbitophila, an interspecies yeast hybrid reveals early steps of genome resolution following polyploidization.</title>
        <authorList>
            <person name="Leh Louis V."/>
            <person name="Despons L."/>
            <person name="Friedrich A."/>
            <person name="Martin T."/>
            <person name="Durrens P."/>
            <person name="Casaregola S."/>
            <person name="Neuveglise C."/>
            <person name="Fairhead C."/>
            <person name="Marck C."/>
            <person name="Cruz J.A."/>
            <person name="Straub M.L."/>
            <person name="Kugler V."/>
            <person name="Sacerdot C."/>
            <person name="Uzunov Z."/>
            <person name="Thierry A."/>
            <person name="Weiss S."/>
            <person name="Bleykasten C."/>
            <person name="De Montigny J."/>
            <person name="Jacques N."/>
            <person name="Jung P."/>
            <person name="Lemaire M."/>
            <person name="Mallet S."/>
            <person name="Morel G."/>
            <person name="Richard G.F."/>
            <person name="Sarkar A."/>
            <person name="Savel G."/>
            <person name="Schacherer J."/>
            <person name="Seret M.L."/>
            <person name="Talla E."/>
            <person name="Samson G."/>
            <person name="Jubin C."/>
            <person name="Poulain J."/>
            <person name="Vacherie B."/>
            <person name="Barbe V."/>
            <person name="Pelletier E."/>
            <person name="Sherman D.J."/>
            <person name="Westhof E."/>
            <person name="Weissenbach J."/>
            <person name="Baret P.V."/>
            <person name="Wincker P."/>
            <person name="Gaillardin C."/>
            <person name="Dujon B."/>
            <person name="Souciet J.L."/>
        </authorList>
    </citation>
    <scope>NUCLEOTIDE SEQUENCE [LARGE SCALE GENOMIC DNA]</scope>
    <source>
        <strain evidence="6">ATCC MYA-4447 / BCRC 22081 / CBS 7064 / NBRC 10061 / NRRL Y-12695</strain>
    </source>
</reference>
<dbReference type="PANTHER" id="PTHR23023">
    <property type="entry name" value="DIMETHYLANILINE MONOOXYGENASE"/>
    <property type="match status" value="1"/>
</dbReference>
<dbReference type="InterPro" id="IPR020946">
    <property type="entry name" value="Flavin_mOase-like"/>
</dbReference>
<evidence type="ECO:0000313" key="5">
    <source>
        <dbReference type="EMBL" id="CCE79785.1"/>
    </source>
</evidence>
<dbReference type="Gene3D" id="3.50.50.60">
    <property type="entry name" value="FAD/NAD(P)-binding domain"/>
    <property type="match status" value="2"/>
</dbReference>
<dbReference type="eggNOG" id="KOG1399">
    <property type="taxonomic scope" value="Eukaryota"/>
</dbReference>
<evidence type="ECO:0000256" key="1">
    <source>
        <dbReference type="ARBA" id="ARBA00009183"/>
    </source>
</evidence>
<dbReference type="InterPro" id="IPR050346">
    <property type="entry name" value="FMO-like"/>
</dbReference>
<organism evidence="5 6">
    <name type="scientific">Pichia sorbitophila (strain ATCC MYA-4447 / BCRC 22081 / CBS 7064 / NBRC 10061 / NRRL Y-12695)</name>
    <name type="common">Hybrid yeast</name>
    <dbReference type="NCBI Taxonomy" id="559304"/>
    <lineage>
        <taxon>Eukaryota</taxon>
        <taxon>Fungi</taxon>
        <taxon>Dikarya</taxon>
        <taxon>Ascomycota</taxon>
        <taxon>Saccharomycotina</taxon>
        <taxon>Pichiomycetes</taxon>
        <taxon>Debaryomycetaceae</taxon>
        <taxon>Millerozyma</taxon>
    </lineage>
</organism>
<keyword evidence="3" id="KW-0274">FAD</keyword>
<dbReference type="EMBL" id="FO082055">
    <property type="protein sequence ID" value="CCE79785.1"/>
    <property type="molecule type" value="Genomic_DNA"/>
</dbReference>
<dbReference type="HOGENOM" id="CLU_006909_5_3_1"/>
<comment type="similarity">
    <text evidence="1">Belongs to the FMO family.</text>
</comment>
<dbReference type="InterPro" id="IPR036188">
    <property type="entry name" value="FAD/NAD-bd_sf"/>
</dbReference>
<dbReference type="STRING" id="559304.G8YPB7"/>
<keyword evidence="4" id="KW-0560">Oxidoreductase</keyword>
<dbReference type="SUPFAM" id="SSF51905">
    <property type="entry name" value="FAD/NAD(P)-binding domain"/>
    <property type="match status" value="2"/>
</dbReference>
<dbReference type="GO" id="GO:0004499">
    <property type="term" value="F:N,N-dimethylaniline monooxygenase activity"/>
    <property type="evidence" value="ECO:0007669"/>
    <property type="project" value="InterPro"/>
</dbReference>
<name>G8YPB7_PICSO</name>
<keyword evidence="6" id="KW-1185">Reference proteome</keyword>
<protein>
    <submittedName>
        <fullName evidence="5">Piso0_001881 protein</fullName>
    </submittedName>
</protein>
<dbReference type="Proteomes" id="UP000005222">
    <property type="component" value="Chromosome E"/>
</dbReference>
<evidence type="ECO:0000313" key="6">
    <source>
        <dbReference type="Proteomes" id="UP000005222"/>
    </source>
</evidence>
<sequence length="509" mass="58274">MTKKFNIKSIAVIGGGPGGLAALYEFLYTNKDGSSTVGKEKAANPAFEKIVVFEQKNNAGGIWASDVEHSDPLFPPQEFLDSERYNDPDVIHPEIEQPSGLTLENSYDSPLVLNENRQAFEWSSSGVYADLFTNIPTRFTRFSYLPDEEKYHDDSRVIYPFLTHQELSQRLYDLIERENLSRYIRTNTRVEKVQKNEEGQWVITAKIKEQSKEYWYQEEFDAVVVANGHYTVPNIPRIEGLAEYHRANHSLLIHAKSYSDRNIFKDKKVLVVGNSISSANLLQYIFPLARETYLSKRSHHIVFPWIETATQSEGIKVKPAIKRFIPETKEVEFTDSTTVKDFDVILFTTGYHYHYPFLKDILGVVEPSNLSRVSGLYLNTFSIKDPTLAVTGVAISHLNFHTIETSAAAIAGLWSNVKALPPKEELHTWEEDHKKETGDNLLFHFYPPEKVRVFINELSPYFPQGRSDPLSKDEQYLVKDMDLANARLEKLFYDLKDGRVSVTDTVNVK</sequence>
<dbReference type="OrthoDB" id="66881at2759"/>
<dbReference type="Pfam" id="PF00743">
    <property type="entry name" value="FMO-like"/>
    <property type="match status" value="2"/>
</dbReference>
<gene>
    <name evidence="5" type="primary">Piso0_001881</name>
    <name evidence="5" type="ORF">GNLVRS01_PISO0E14678g</name>
</gene>